<dbReference type="EMBL" id="MU274903">
    <property type="protein sequence ID" value="KAI0092730.1"/>
    <property type="molecule type" value="Genomic_DNA"/>
</dbReference>
<gene>
    <name evidence="1" type="ORF">BDY19DRAFT_925878</name>
</gene>
<evidence type="ECO:0000313" key="2">
    <source>
        <dbReference type="Proteomes" id="UP001055072"/>
    </source>
</evidence>
<organism evidence="1 2">
    <name type="scientific">Irpex rosettiformis</name>
    <dbReference type="NCBI Taxonomy" id="378272"/>
    <lineage>
        <taxon>Eukaryota</taxon>
        <taxon>Fungi</taxon>
        <taxon>Dikarya</taxon>
        <taxon>Basidiomycota</taxon>
        <taxon>Agaricomycotina</taxon>
        <taxon>Agaricomycetes</taxon>
        <taxon>Polyporales</taxon>
        <taxon>Irpicaceae</taxon>
        <taxon>Irpex</taxon>
    </lineage>
</organism>
<evidence type="ECO:0000313" key="1">
    <source>
        <dbReference type="EMBL" id="KAI0092730.1"/>
    </source>
</evidence>
<proteinExistence type="predicted"/>
<sequence>MSSTSGVTASEGPEDILRRRGTAQQKSTLETQPSTVVRSESSKIPNTPLAASIISFSLGALFILGVLMFSNRGLQSGIVTWQLGFFVAAWAAFHWGEFAVTAGWNREKCSVDSFLLENGMHYHAAHSIAILEYTLTVWLKPSLKAYPYISAIGIALVVLGQFLRSAAMIHAARSFSHTVAWSKLPNHVLVKDGIYSWSRHPSYAGFFYWALGTQLVLQNPISFLGYAVVLWRFFNARIKYEERHLVRFFGQDYEDYRTQVGTKIPFIP</sequence>
<comment type="caution">
    <text evidence="1">The sequence shown here is derived from an EMBL/GenBank/DDBJ whole genome shotgun (WGS) entry which is preliminary data.</text>
</comment>
<name>A0ACB8UEM0_9APHY</name>
<dbReference type="Proteomes" id="UP001055072">
    <property type="component" value="Unassembled WGS sequence"/>
</dbReference>
<keyword evidence="2" id="KW-1185">Reference proteome</keyword>
<protein>
    <submittedName>
        <fullName evidence="1">Protein-s-isoprenylcysteine O-methyltransferase</fullName>
    </submittedName>
</protein>
<accession>A0ACB8UEM0</accession>
<reference evidence="1" key="1">
    <citation type="journal article" date="2021" name="Environ. Microbiol.">
        <title>Gene family expansions and transcriptome signatures uncover fungal adaptations to wood decay.</title>
        <authorList>
            <person name="Hage H."/>
            <person name="Miyauchi S."/>
            <person name="Viragh M."/>
            <person name="Drula E."/>
            <person name="Min B."/>
            <person name="Chaduli D."/>
            <person name="Navarro D."/>
            <person name="Favel A."/>
            <person name="Norest M."/>
            <person name="Lesage-Meessen L."/>
            <person name="Balint B."/>
            <person name="Merenyi Z."/>
            <person name="de Eugenio L."/>
            <person name="Morin E."/>
            <person name="Martinez A.T."/>
            <person name="Baldrian P."/>
            <person name="Stursova M."/>
            <person name="Martinez M.J."/>
            <person name="Novotny C."/>
            <person name="Magnuson J.K."/>
            <person name="Spatafora J.W."/>
            <person name="Maurice S."/>
            <person name="Pangilinan J."/>
            <person name="Andreopoulos W."/>
            <person name="LaButti K."/>
            <person name="Hundley H."/>
            <person name="Na H."/>
            <person name="Kuo A."/>
            <person name="Barry K."/>
            <person name="Lipzen A."/>
            <person name="Henrissat B."/>
            <person name="Riley R."/>
            <person name="Ahrendt S."/>
            <person name="Nagy L.G."/>
            <person name="Grigoriev I.V."/>
            <person name="Martin F."/>
            <person name="Rosso M.N."/>
        </authorList>
    </citation>
    <scope>NUCLEOTIDE SEQUENCE</scope>
    <source>
        <strain evidence="1">CBS 384.51</strain>
    </source>
</reference>